<feature type="region of interest" description="Disordered" evidence="1">
    <location>
        <begin position="184"/>
        <end position="211"/>
    </location>
</feature>
<name>A0ABD2HWX8_HETSC</name>
<evidence type="ECO:0000256" key="1">
    <source>
        <dbReference type="SAM" id="MobiDB-lite"/>
    </source>
</evidence>
<evidence type="ECO:0000313" key="3">
    <source>
        <dbReference type="Proteomes" id="UP001620645"/>
    </source>
</evidence>
<proteinExistence type="predicted"/>
<feature type="region of interest" description="Disordered" evidence="1">
    <location>
        <begin position="112"/>
        <end position="158"/>
    </location>
</feature>
<accession>A0ABD2HWX8</accession>
<feature type="compositionally biased region" description="Acidic residues" evidence="1">
    <location>
        <begin position="190"/>
        <end position="199"/>
    </location>
</feature>
<keyword evidence="3" id="KW-1185">Reference proteome</keyword>
<comment type="caution">
    <text evidence="2">The sequence shown here is derived from an EMBL/GenBank/DDBJ whole genome shotgun (WGS) entry which is preliminary data.</text>
</comment>
<evidence type="ECO:0000313" key="2">
    <source>
        <dbReference type="EMBL" id="KAL3070978.1"/>
    </source>
</evidence>
<gene>
    <name evidence="2" type="ORF">niasHS_016176</name>
</gene>
<dbReference type="AlphaFoldDB" id="A0ABD2HWX8"/>
<protein>
    <submittedName>
        <fullName evidence="2">Uncharacterized protein</fullName>
    </submittedName>
</protein>
<dbReference type="Proteomes" id="UP001620645">
    <property type="component" value="Unassembled WGS sequence"/>
</dbReference>
<organism evidence="2 3">
    <name type="scientific">Heterodera schachtii</name>
    <name type="common">Sugarbeet cyst nematode worm</name>
    <name type="synonym">Tylenchus schachtii</name>
    <dbReference type="NCBI Taxonomy" id="97005"/>
    <lineage>
        <taxon>Eukaryota</taxon>
        <taxon>Metazoa</taxon>
        <taxon>Ecdysozoa</taxon>
        <taxon>Nematoda</taxon>
        <taxon>Chromadorea</taxon>
        <taxon>Rhabditida</taxon>
        <taxon>Tylenchina</taxon>
        <taxon>Tylenchomorpha</taxon>
        <taxon>Tylenchoidea</taxon>
        <taxon>Heteroderidae</taxon>
        <taxon>Heteroderinae</taxon>
        <taxon>Heterodera</taxon>
    </lineage>
</organism>
<feature type="compositionally biased region" description="Acidic residues" evidence="1">
    <location>
        <begin position="117"/>
        <end position="133"/>
    </location>
</feature>
<dbReference type="EMBL" id="JBICCN010000401">
    <property type="protein sequence ID" value="KAL3070978.1"/>
    <property type="molecule type" value="Genomic_DNA"/>
</dbReference>
<feature type="compositionally biased region" description="Low complexity" evidence="1">
    <location>
        <begin position="134"/>
        <end position="143"/>
    </location>
</feature>
<sequence length="211" mass="23242">MITILIETIGQLDLRVDQLRAQIPRQAAAVAPVQLPPIPPPQVYHIPLPTAVVDFHPHKNSGQVCCILRRSLTPPHRSRAAATALATGALNFRPPLSHSRSVPRLCPIVEEQARADEQEDECDETVKDEDEDLQLSSSDLDSLNTADHYQPVPTPTATTTTANAMASYAWLAIDYQTITDSSCRSSACGDELEDDDNAEGEERRWKTQHLT</sequence>
<reference evidence="2 3" key="1">
    <citation type="submission" date="2024-10" db="EMBL/GenBank/DDBJ databases">
        <authorList>
            <person name="Kim D."/>
        </authorList>
    </citation>
    <scope>NUCLEOTIDE SEQUENCE [LARGE SCALE GENOMIC DNA]</scope>
    <source>
        <strain evidence="2">Taebaek</strain>
    </source>
</reference>